<protein>
    <submittedName>
        <fullName evidence="1">Uncharacterized protein</fullName>
    </submittedName>
</protein>
<evidence type="ECO:0000313" key="2">
    <source>
        <dbReference type="Proteomes" id="UP001190700"/>
    </source>
</evidence>
<reference evidence="1 2" key="1">
    <citation type="journal article" date="2015" name="Genome Biol. Evol.">
        <title>Comparative Genomics of a Bacterivorous Green Alga Reveals Evolutionary Causalities and Consequences of Phago-Mixotrophic Mode of Nutrition.</title>
        <authorList>
            <person name="Burns J.A."/>
            <person name="Paasch A."/>
            <person name="Narechania A."/>
            <person name="Kim E."/>
        </authorList>
    </citation>
    <scope>NUCLEOTIDE SEQUENCE [LARGE SCALE GENOMIC DNA]</scope>
    <source>
        <strain evidence="1 2">PLY_AMNH</strain>
    </source>
</reference>
<sequence length="259" mass="29221">MYNPVTPQALAIVNGEFDLPGVLDRAEFYKNRRHGREPQELYESTGDQSELYSMTKHDLCFRETRSIAKRTRSVTMNDNLLKVFSSFTKLPKWIEGKNVYENDDVVFVGVSQTQMMMDRAKSQSAGVAIATAGKLTIMNTGSQIIYPGDTVCWDFPFLAGNHDKMNHYAKRAKYSDGNRLTAAVVPLAHMRSQMKKHYEAMKRADGELLRGRGGDLAFDYPSIYAEKRAIERIIGKATTRALVDEPCAPLPHTRALFDT</sequence>
<name>A0AAE0H2L8_9CHLO</name>
<evidence type="ECO:0000313" key="1">
    <source>
        <dbReference type="EMBL" id="KAK3288864.1"/>
    </source>
</evidence>
<organism evidence="1 2">
    <name type="scientific">Cymbomonas tetramitiformis</name>
    <dbReference type="NCBI Taxonomy" id="36881"/>
    <lineage>
        <taxon>Eukaryota</taxon>
        <taxon>Viridiplantae</taxon>
        <taxon>Chlorophyta</taxon>
        <taxon>Pyramimonadophyceae</taxon>
        <taxon>Pyramimonadales</taxon>
        <taxon>Pyramimonadaceae</taxon>
        <taxon>Cymbomonas</taxon>
    </lineage>
</organism>
<accession>A0AAE0H2L8</accession>
<proteinExistence type="predicted"/>
<keyword evidence="2" id="KW-1185">Reference proteome</keyword>
<gene>
    <name evidence="1" type="ORF">CYMTET_3688</name>
</gene>
<comment type="caution">
    <text evidence="1">The sequence shown here is derived from an EMBL/GenBank/DDBJ whole genome shotgun (WGS) entry which is preliminary data.</text>
</comment>
<dbReference type="AlphaFoldDB" id="A0AAE0H2L8"/>
<dbReference type="EMBL" id="LGRX02000340">
    <property type="protein sequence ID" value="KAK3288864.1"/>
    <property type="molecule type" value="Genomic_DNA"/>
</dbReference>
<dbReference type="Proteomes" id="UP001190700">
    <property type="component" value="Unassembled WGS sequence"/>
</dbReference>